<sequence length="295" mass="34416">MNKSIEMKYLFSHRLLVILIDSFTLILSIISCILCIRSIIQGFYMWIETVGFFKNWFGIQLNGVFWEFVRPWILFIIVNDLVIITTSIYALSTLNHIQVKYEPLTYLMGIGALLVWIGILYYVGFSYDNSLLIRTISRSIPGLLRFCVCALILFFAFSLCGWVVLGPYNLKFRTFMSTVECLYSLINGDDMFVTFTIINQNAPFGIYLFSRLFLYLFITLFIYDMQNTHGRSNNSPLWHFVCQQYYNPKSSIFKEDETRPDRHLLHEHALGYMMKTTTTTTTTTTPSMQKITTLN</sequence>
<evidence type="ECO:0000313" key="8">
    <source>
        <dbReference type="Proteomes" id="UP000290809"/>
    </source>
</evidence>
<dbReference type="PANTHER" id="PTHR12127">
    <property type="entry name" value="MUCOLIPIN"/>
    <property type="match status" value="1"/>
</dbReference>
<evidence type="ECO:0000256" key="1">
    <source>
        <dbReference type="ARBA" id="ARBA00004141"/>
    </source>
</evidence>
<keyword evidence="8" id="KW-1185">Reference proteome</keyword>
<dbReference type="GO" id="GO:0005886">
    <property type="term" value="C:plasma membrane"/>
    <property type="evidence" value="ECO:0007669"/>
    <property type="project" value="TreeGrafter"/>
</dbReference>
<keyword evidence="3 5" id="KW-1133">Transmembrane helix</keyword>
<reference evidence="7 8" key="1">
    <citation type="journal article" date="2019" name="PLoS Pathog.">
        <title>Genome sequence of the bovine parasite Schistosoma bovis Tanzania.</title>
        <authorList>
            <person name="Oey H."/>
            <person name="Zakrzewski M."/>
            <person name="Gobert G."/>
            <person name="Gravermann K."/>
            <person name="Stoye J."/>
            <person name="Jones M."/>
            <person name="Mcmanus D."/>
            <person name="Krause L."/>
        </authorList>
    </citation>
    <scope>NUCLEOTIDE SEQUENCE [LARGE SCALE GENOMIC DNA]</scope>
    <source>
        <strain evidence="7 8">TAN1997</strain>
    </source>
</reference>
<dbReference type="PROSITE" id="PS51257">
    <property type="entry name" value="PROKAR_LIPOPROTEIN"/>
    <property type="match status" value="1"/>
</dbReference>
<dbReference type="STRING" id="6184.A0A430Q2Q1"/>
<dbReference type="GO" id="GO:0072345">
    <property type="term" value="F:NAADP-sensitive calcium-release channel activity"/>
    <property type="evidence" value="ECO:0007669"/>
    <property type="project" value="TreeGrafter"/>
</dbReference>
<name>A0A430Q2Q1_SCHBO</name>
<feature type="transmembrane region" description="Helical" evidence="5">
    <location>
        <begin position="72"/>
        <end position="92"/>
    </location>
</feature>
<dbReference type="Proteomes" id="UP000290809">
    <property type="component" value="Unassembled WGS sequence"/>
</dbReference>
<feature type="transmembrane region" description="Helical" evidence="5">
    <location>
        <begin position="104"/>
        <end position="123"/>
    </location>
</feature>
<keyword evidence="2 5" id="KW-0812">Transmembrane</keyword>
<dbReference type="InterPro" id="IPR039031">
    <property type="entry name" value="Mucolipin"/>
</dbReference>
<feature type="transmembrane region" description="Helical" evidence="5">
    <location>
        <begin position="15"/>
        <end position="36"/>
    </location>
</feature>
<evidence type="ECO:0000313" key="7">
    <source>
        <dbReference type="EMBL" id="RTG81979.1"/>
    </source>
</evidence>
<keyword evidence="4 5" id="KW-0472">Membrane</keyword>
<feature type="domain" description="Polycystin cation channel PKD1/PKD2" evidence="6">
    <location>
        <begin position="104"/>
        <end position="220"/>
    </location>
</feature>
<protein>
    <submittedName>
        <fullName evidence="7">Mucolipin 3</fullName>
    </submittedName>
</protein>
<evidence type="ECO:0000259" key="6">
    <source>
        <dbReference type="Pfam" id="PF08016"/>
    </source>
</evidence>
<comment type="caution">
    <text evidence="7">The sequence shown here is derived from an EMBL/GenBank/DDBJ whole genome shotgun (WGS) entry which is preliminary data.</text>
</comment>
<feature type="transmembrane region" description="Helical" evidence="5">
    <location>
        <begin position="143"/>
        <end position="165"/>
    </location>
</feature>
<evidence type="ECO:0000256" key="5">
    <source>
        <dbReference type="SAM" id="Phobius"/>
    </source>
</evidence>
<organism evidence="7 8">
    <name type="scientific">Schistosoma bovis</name>
    <name type="common">Blood fluke</name>
    <dbReference type="NCBI Taxonomy" id="6184"/>
    <lineage>
        <taxon>Eukaryota</taxon>
        <taxon>Metazoa</taxon>
        <taxon>Spiralia</taxon>
        <taxon>Lophotrochozoa</taxon>
        <taxon>Platyhelminthes</taxon>
        <taxon>Trematoda</taxon>
        <taxon>Digenea</taxon>
        <taxon>Strigeidida</taxon>
        <taxon>Schistosomatoidea</taxon>
        <taxon>Schistosomatidae</taxon>
        <taxon>Schistosoma</taxon>
    </lineage>
</organism>
<dbReference type="PANTHER" id="PTHR12127:SF7">
    <property type="entry name" value="SD02261P"/>
    <property type="match status" value="1"/>
</dbReference>
<proteinExistence type="predicted"/>
<dbReference type="AlphaFoldDB" id="A0A430Q2Q1"/>
<evidence type="ECO:0000256" key="2">
    <source>
        <dbReference type="ARBA" id="ARBA00022692"/>
    </source>
</evidence>
<evidence type="ECO:0000256" key="4">
    <source>
        <dbReference type="ARBA" id="ARBA00023136"/>
    </source>
</evidence>
<accession>A0A430Q2Q1</accession>
<evidence type="ECO:0000256" key="3">
    <source>
        <dbReference type="ARBA" id="ARBA00022989"/>
    </source>
</evidence>
<feature type="transmembrane region" description="Helical" evidence="5">
    <location>
        <begin position="204"/>
        <end position="223"/>
    </location>
</feature>
<dbReference type="EMBL" id="QMKO01003050">
    <property type="protein sequence ID" value="RTG81979.1"/>
    <property type="molecule type" value="Genomic_DNA"/>
</dbReference>
<dbReference type="Pfam" id="PF08016">
    <property type="entry name" value="PKD_channel"/>
    <property type="match status" value="1"/>
</dbReference>
<gene>
    <name evidence="7" type="ORF">DC041_0012969</name>
</gene>
<dbReference type="InterPro" id="IPR013122">
    <property type="entry name" value="PKD1_2_channel"/>
</dbReference>
<dbReference type="GO" id="GO:0005765">
    <property type="term" value="C:lysosomal membrane"/>
    <property type="evidence" value="ECO:0007669"/>
    <property type="project" value="TreeGrafter"/>
</dbReference>
<comment type="subcellular location">
    <subcellularLocation>
        <location evidence="1">Membrane</location>
        <topology evidence="1">Multi-pass membrane protein</topology>
    </subcellularLocation>
</comment>